<dbReference type="InterPro" id="IPR036526">
    <property type="entry name" value="C-N_Hydrolase_sf"/>
</dbReference>
<reference evidence="6 7" key="1">
    <citation type="journal article" date="2011" name="Proc. Natl. Acad. Sci. U.S.A.">
        <title>Evolutionary erosion of yeast sex chromosomes by mating-type switching accidents.</title>
        <authorList>
            <person name="Gordon J.L."/>
            <person name="Armisen D."/>
            <person name="Proux-Wera E."/>
            <person name="Oheigeartaigh S.S."/>
            <person name="Byrne K.P."/>
            <person name="Wolfe K.H."/>
        </authorList>
    </citation>
    <scope>NUCLEOTIDE SEQUENCE [LARGE SCALE GENOMIC DNA]</scope>
    <source>
        <strain evidence="7">ATCC MYA-139 / BCRC 22969 / CBS 8797 / CCRC 22969 / KCTC 17520 / NBRC 10181 / NCYC 3082</strain>
    </source>
</reference>
<accession>J7S303</accession>
<dbReference type="RefSeq" id="XP_022466587.1">
    <property type="nucleotide sequence ID" value="XM_022610275.1"/>
</dbReference>
<dbReference type="CDD" id="cd07572">
    <property type="entry name" value="nit"/>
    <property type="match status" value="1"/>
</dbReference>
<keyword evidence="7" id="KW-1185">Reference proteome</keyword>
<dbReference type="PANTHER" id="PTHR23088">
    <property type="entry name" value="NITRILASE-RELATED"/>
    <property type="match status" value="1"/>
</dbReference>
<evidence type="ECO:0000313" key="7">
    <source>
        <dbReference type="Proteomes" id="UP000006310"/>
    </source>
</evidence>
<dbReference type="Pfam" id="PF00795">
    <property type="entry name" value="CN_hydrolase"/>
    <property type="match status" value="1"/>
</dbReference>
<dbReference type="PROSITE" id="PS50263">
    <property type="entry name" value="CN_HYDROLASE"/>
    <property type="match status" value="1"/>
</dbReference>
<evidence type="ECO:0000259" key="5">
    <source>
        <dbReference type="PROSITE" id="PS50263"/>
    </source>
</evidence>
<name>J7S303_HUIN7</name>
<dbReference type="OrthoDB" id="10250282at2759"/>
<dbReference type="eggNOG" id="KOG0807">
    <property type="taxonomic scope" value="Eukaryota"/>
</dbReference>
<dbReference type="SUPFAM" id="SSF56317">
    <property type="entry name" value="Carbon-nitrogen hydrolase"/>
    <property type="match status" value="1"/>
</dbReference>
<dbReference type="AlphaFoldDB" id="J7S303"/>
<keyword evidence="4" id="KW-0378">Hydrolase</keyword>
<keyword evidence="3" id="KW-0963">Cytoplasm</keyword>
<proteinExistence type="inferred from homology"/>
<evidence type="ECO:0000256" key="3">
    <source>
        <dbReference type="ARBA" id="ARBA00022490"/>
    </source>
</evidence>
<dbReference type="KEGG" id="kng:KNAG_0J02630"/>
<dbReference type="Proteomes" id="UP000006310">
    <property type="component" value="Chromosome 10"/>
</dbReference>
<protein>
    <recommendedName>
        <fullName evidence="5">CN hydrolase domain-containing protein</fullName>
    </recommendedName>
</protein>
<gene>
    <name evidence="6" type="primary">KNAG0J02630</name>
    <name evidence="6" type="ordered locus">KNAG_0J02630</name>
</gene>
<dbReference type="EMBL" id="HE978323">
    <property type="protein sequence ID" value="CCK72342.1"/>
    <property type="molecule type" value="Genomic_DNA"/>
</dbReference>
<dbReference type="GeneID" id="34528097"/>
<dbReference type="STRING" id="1071383.J7S303"/>
<dbReference type="Gene3D" id="3.60.110.10">
    <property type="entry name" value="Carbon-nitrogen hydrolase"/>
    <property type="match status" value="1"/>
</dbReference>
<dbReference type="GO" id="GO:0110050">
    <property type="term" value="F:deaminated glutathione amidase activity"/>
    <property type="evidence" value="ECO:0007669"/>
    <property type="project" value="EnsemblFungi"/>
</dbReference>
<evidence type="ECO:0000256" key="4">
    <source>
        <dbReference type="ARBA" id="ARBA00022801"/>
    </source>
</evidence>
<feature type="domain" description="CN hydrolase" evidence="5">
    <location>
        <begin position="2"/>
        <end position="278"/>
    </location>
</feature>
<comment type="similarity">
    <text evidence="2">Belongs to the carbon-nitrogen hydrolase superfamily. NIT1/NIT2 family.</text>
</comment>
<dbReference type="GO" id="GO:0043605">
    <property type="term" value="P:amide catabolic process"/>
    <property type="evidence" value="ECO:0007669"/>
    <property type="project" value="EnsemblFungi"/>
</dbReference>
<reference evidence="7" key="2">
    <citation type="submission" date="2012-08" db="EMBL/GenBank/DDBJ databases">
        <title>Genome sequence of Kazachstania naganishii.</title>
        <authorList>
            <person name="Gordon J.L."/>
            <person name="Armisen D."/>
            <person name="Proux-Wera E."/>
            <person name="OhEigeartaigh S.S."/>
            <person name="Byrne K.P."/>
            <person name="Wolfe K.H."/>
        </authorList>
    </citation>
    <scope>NUCLEOTIDE SEQUENCE [LARGE SCALE GENOMIC DNA]</scope>
    <source>
        <strain evidence="7">ATCC MYA-139 / BCRC 22969 / CBS 8797 / CCRC 22969 / KCTC 17520 / NBRC 10181 / NCYC 3082</strain>
    </source>
</reference>
<dbReference type="InterPro" id="IPR003010">
    <property type="entry name" value="C-N_Hydrolase"/>
</dbReference>
<dbReference type="InterPro" id="IPR045254">
    <property type="entry name" value="Nit1/2_C-N_Hydrolase"/>
</dbReference>
<evidence type="ECO:0000313" key="6">
    <source>
        <dbReference type="EMBL" id="CCK72342.1"/>
    </source>
</evidence>
<dbReference type="OMA" id="KRESWGH"/>
<dbReference type="HOGENOM" id="CLU_030130_1_2_1"/>
<sequence length="302" mass="34005">MNRIAIGQLCSSSNMWENLAVIKRLISRALKQDVKVIFFPEATDYLGQNAEHSSVLSRETPKFVSKLQESIRSLTHETGKKIDVSIGVHLPPTRSVDAVQDSRVKNVLLYIDSDGQIVQKYQKLHLFDVDVPRGPILKESLSVQPGDRIPPIIDTPVGCLGSAICYDIRFSELSLKLRSMGAELLCFPSAFTMKTGDAHWEILARARAIDTQCFVVMPAQCGKHELRVDDWSRDHASLNTPERESWGHSLIVDPWGDVIAQADIDGPNEQLIVADIDIAKLQEVRERMPLWEQRRRDLFPSV</sequence>
<dbReference type="GO" id="GO:0005737">
    <property type="term" value="C:cytoplasm"/>
    <property type="evidence" value="ECO:0007669"/>
    <property type="project" value="UniProtKB-SubCell"/>
</dbReference>
<dbReference type="PANTHER" id="PTHR23088:SF27">
    <property type="entry name" value="DEAMINATED GLUTATHIONE AMIDASE"/>
    <property type="match status" value="1"/>
</dbReference>
<evidence type="ECO:0000256" key="1">
    <source>
        <dbReference type="ARBA" id="ARBA00004496"/>
    </source>
</evidence>
<dbReference type="FunFam" id="3.60.110.10:FF:000024">
    <property type="entry name" value="Deaminated glutathione amidase"/>
    <property type="match status" value="1"/>
</dbReference>
<comment type="subcellular location">
    <subcellularLocation>
        <location evidence="1">Cytoplasm</location>
    </subcellularLocation>
</comment>
<organism evidence="6 7">
    <name type="scientific">Huiozyma naganishii (strain ATCC MYA-139 / BCRC 22969 / CBS 8797 / KCTC 17520 / NBRC 10181 / NCYC 3082 / Yp74L-3)</name>
    <name type="common">Yeast</name>
    <name type="synonym">Kazachstania naganishii</name>
    <dbReference type="NCBI Taxonomy" id="1071383"/>
    <lineage>
        <taxon>Eukaryota</taxon>
        <taxon>Fungi</taxon>
        <taxon>Dikarya</taxon>
        <taxon>Ascomycota</taxon>
        <taxon>Saccharomycotina</taxon>
        <taxon>Saccharomycetes</taxon>
        <taxon>Saccharomycetales</taxon>
        <taxon>Saccharomycetaceae</taxon>
        <taxon>Huiozyma</taxon>
    </lineage>
</organism>
<evidence type="ECO:0000256" key="2">
    <source>
        <dbReference type="ARBA" id="ARBA00010613"/>
    </source>
</evidence>